<dbReference type="RefSeq" id="WP_183376375.1">
    <property type="nucleotide sequence ID" value="NZ_CBCSFZ010000057.1"/>
</dbReference>
<reference evidence="2 3" key="1">
    <citation type="submission" date="2020-08" db="EMBL/GenBank/DDBJ databases">
        <title>Sequencing the genomes of 1000 actinobacteria strains.</title>
        <authorList>
            <person name="Klenk H.-P."/>
        </authorList>
    </citation>
    <scope>NUCLEOTIDE SEQUENCE [LARGE SCALE GENOMIC DNA]</scope>
    <source>
        <strain evidence="2 3">DSM 23040</strain>
    </source>
</reference>
<dbReference type="PRINTS" id="PR00111">
    <property type="entry name" value="ABHYDROLASE"/>
</dbReference>
<sequence>MDTTRSAASVGLLSSDRRLSYTVTGPAAGPTLVTVHGVTGSSAALHGQTVHLAAAGYRVITVDLLGHGSSPRFSADDLKRAAAPDAAVDTMIDLVEEIAASHGPVGLIGHSMGGAVMAEVAVRVGPEKVACAVLEDPAWLTEEQADGYRERGPRGASDDLVRARRDPGAVVKELFEQRPQRAPEDAVVSVLSWMRTDPELVRLGQVAPSTPWQDVAAALKVPTMVITSDTSEVLVGADQRRELEVIGNELVEVAEVPNAGHGVRQDQPEGFFAVVDPFLAEHLR</sequence>
<dbReference type="EMBL" id="JACHWP010000004">
    <property type="protein sequence ID" value="MBB3023295.1"/>
    <property type="molecule type" value="Genomic_DNA"/>
</dbReference>
<dbReference type="Pfam" id="PF12697">
    <property type="entry name" value="Abhydrolase_6"/>
    <property type="match status" value="1"/>
</dbReference>
<dbReference type="InterPro" id="IPR050228">
    <property type="entry name" value="Carboxylesterase_BioH"/>
</dbReference>
<dbReference type="PANTHER" id="PTHR43194:SF2">
    <property type="entry name" value="PEROXISOMAL MEMBRANE PROTEIN LPX1"/>
    <property type="match status" value="1"/>
</dbReference>
<keyword evidence="3" id="KW-1185">Reference proteome</keyword>
<evidence type="ECO:0000259" key="1">
    <source>
        <dbReference type="Pfam" id="PF12697"/>
    </source>
</evidence>
<organism evidence="2 3">
    <name type="scientific">Helcobacillus massiliensis</name>
    <dbReference type="NCBI Taxonomy" id="521392"/>
    <lineage>
        <taxon>Bacteria</taxon>
        <taxon>Bacillati</taxon>
        <taxon>Actinomycetota</taxon>
        <taxon>Actinomycetes</taxon>
        <taxon>Micrococcales</taxon>
        <taxon>Dermabacteraceae</taxon>
        <taxon>Helcobacillus</taxon>
    </lineage>
</organism>
<dbReference type="PANTHER" id="PTHR43194">
    <property type="entry name" value="HYDROLASE ALPHA/BETA FOLD FAMILY"/>
    <property type="match status" value="1"/>
</dbReference>
<evidence type="ECO:0000313" key="3">
    <source>
        <dbReference type="Proteomes" id="UP000568050"/>
    </source>
</evidence>
<gene>
    <name evidence="2" type="ORF">FHX50_001587</name>
</gene>
<comment type="caution">
    <text evidence="2">The sequence shown here is derived from an EMBL/GenBank/DDBJ whole genome shotgun (WGS) entry which is preliminary data.</text>
</comment>
<dbReference type="AlphaFoldDB" id="A0A839QU82"/>
<proteinExistence type="predicted"/>
<evidence type="ECO:0000313" key="2">
    <source>
        <dbReference type="EMBL" id="MBB3023295.1"/>
    </source>
</evidence>
<name>A0A839QU82_9MICO</name>
<dbReference type="Gene3D" id="3.40.50.1820">
    <property type="entry name" value="alpha/beta hydrolase"/>
    <property type="match status" value="1"/>
</dbReference>
<protein>
    <submittedName>
        <fullName evidence="2">Pimeloyl-ACP methyl ester carboxylesterase</fullName>
    </submittedName>
</protein>
<dbReference type="GO" id="GO:0003824">
    <property type="term" value="F:catalytic activity"/>
    <property type="evidence" value="ECO:0007669"/>
    <property type="project" value="UniProtKB-ARBA"/>
</dbReference>
<dbReference type="SUPFAM" id="SSF53474">
    <property type="entry name" value="alpha/beta-Hydrolases"/>
    <property type="match status" value="1"/>
</dbReference>
<dbReference type="InterPro" id="IPR029058">
    <property type="entry name" value="AB_hydrolase_fold"/>
</dbReference>
<feature type="domain" description="AB hydrolase-1" evidence="1">
    <location>
        <begin position="32"/>
        <end position="273"/>
    </location>
</feature>
<dbReference type="Proteomes" id="UP000568050">
    <property type="component" value="Unassembled WGS sequence"/>
</dbReference>
<dbReference type="InterPro" id="IPR000073">
    <property type="entry name" value="AB_hydrolase_1"/>
</dbReference>
<accession>A0A839QU82</accession>